<dbReference type="PROSITE" id="PS51352">
    <property type="entry name" value="THIOREDOXIN_2"/>
    <property type="match status" value="1"/>
</dbReference>
<protein>
    <submittedName>
        <fullName evidence="7">Thiol-disulfide isomerase or thioredoxin</fullName>
    </submittedName>
</protein>
<feature type="chain" id="PRO_5012188319" evidence="5">
    <location>
        <begin position="22"/>
        <end position="479"/>
    </location>
</feature>
<dbReference type="Proteomes" id="UP000190367">
    <property type="component" value="Unassembled WGS sequence"/>
</dbReference>
<dbReference type="EMBL" id="FUWZ01000004">
    <property type="protein sequence ID" value="SKA37623.1"/>
    <property type="molecule type" value="Genomic_DNA"/>
</dbReference>
<dbReference type="InterPro" id="IPR036249">
    <property type="entry name" value="Thioredoxin-like_sf"/>
</dbReference>
<dbReference type="GO" id="GO:0030313">
    <property type="term" value="C:cell envelope"/>
    <property type="evidence" value="ECO:0007669"/>
    <property type="project" value="UniProtKB-SubCell"/>
</dbReference>
<keyword evidence="7" id="KW-0413">Isomerase</keyword>
<evidence type="ECO:0000256" key="4">
    <source>
        <dbReference type="ARBA" id="ARBA00023284"/>
    </source>
</evidence>
<dbReference type="PANTHER" id="PTHR42852:SF6">
    <property type="entry name" value="THIOL:DISULFIDE INTERCHANGE PROTEIN DSBE"/>
    <property type="match status" value="1"/>
</dbReference>
<dbReference type="Pfam" id="PF08534">
    <property type="entry name" value="Redoxin"/>
    <property type="match status" value="1"/>
</dbReference>
<dbReference type="InterPro" id="IPR050553">
    <property type="entry name" value="Thioredoxin_ResA/DsbE_sf"/>
</dbReference>
<dbReference type="CDD" id="cd02966">
    <property type="entry name" value="TlpA_like_family"/>
    <property type="match status" value="1"/>
</dbReference>
<keyword evidence="8" id="KW-1185">Reference proteome</keyword>
<keyword evidence="3" id="KW-1015">Disulfide bond</keyword>
<dbReference type="InterPro" id="IPR013740">
    <property type="entry name" value="Redoxin"/>
</dbReference>
<organism evidence="7 8">
    <name type="scientific">Chitinophaga eiseniae</name>
    <dbReference type="NCBI Taxonomy" id="634771"/>
    <lineage>
        <taxon>Bacteria</taxon>
        <taxon>Pseudomonadati</taxon>
        <taxon>Bacteroidota</taxon>
        <taxon>Chitinophagia</taxon>
        <taxon>Chitinophagales</taxon>
        <taxon>Chitinophagaceae</taxon>
        <taxon>Chitinophaga</taxon>
    </lineage>
</organism>
<keyword evidence="4" id="KW-0676">Redox-active center</keyword>
<feature type="domain" description="Thioredoxin" evidence="6">
    <location>
        <begin position="304"/>
        <end position="477"/>
    </location>
</feature>
<dbReference type="PANTHER" id="PTHR42852">
    <property type="entry name" value="THIOL:DISULFIDE INTERCHANGE PROTEIN DSBE"/>
    <property type="match status" value="1"/>
</dbReference>
<evidence type="ECO:0000256" key="5">
    <source>
        <dbReference type="SAM" id="SignalP"/>
    </source>
</evidence>
<dbReference type="GO" id="GO:0016853">
    <property type="term" value="F:isomerase activity"/>
    <property type="evidence" value="ECO:0007669"/>
    <property type="project" value="UniProtKB-KW"/>
</dbReference>
<evidence type="ECO:0000256" key="2">
    <source>
        <dbReference type="ARBA" id="ARBA00022748"/>
    </source>
</evidence>
<sequence>MLKQKPTLLCIALLAALFARGQQVTLKGAFKNTPDPVIDANIPVDGKQFTGAIVRMSIDPATGAFQQTIDIKKPGFVTLTNNWKQIKLFATPGQTYTINADSSQYSVTGDQQAGQDLIKTFDFQDDTRRTAAGLEHISSAQERVNTVKAAADKKKATVESLFRDGKINEAFKQALFSAIDINYMSILSDSFFFTFREREQQPAAVAQFRKDYLPVWKKIYDDAAPFTQLLHAPGYYWMLNRYQAYLEIADSGKLIYRPGIYEIQKIDLFRTKLKGEMLEYTWANSIISGINTNLYEKEWIDNFRDFRQQFPYSQLTPYLDKKVQKIVAYHAADKHPNKDVRYLAGYDKLNNFKALTSALKGKVTYIDLWATWCSPCRAELQYSLELHDVLHQMGIQTVYVSLDNDRDDKAWKQMAQRLPLKGINLRPNKALHQDINKTVPKFNGIPRYIILDKNGEVAVWDAKRPSDKLELIKQLQQYL</sequence>
<reference evidence="8" key="1">
    <citation type="submission" date="2017-02" db="EMBL/GenBank/DDBJ databases">
        <authorList>
            <person name="Varghese N."/>
            <person name="Submissions S."/>
        </authorList>
    </citation>
    <scope>NUCLEOTIDE SEQUENCE [LARGE SCALE GENOMIC DNA]</scope>
    <source>
        <strain evidence="8">DSM 22224</strain>
    </source>
</reference>
<dbReference type="RefSeq" id="WP_078671668.1">
    <property type="nucleotide sequence ID" value="NZ_FUWZ01000004.1"/>
</dbReference>
<evidence type="ECO:0000259" key="6">
    <source>
        <dbReference type="PROSITE" id="PS51352"/>
    </source>
</evidence>
<comment type="subcellular location">
    <subcellularLocation>
        <location evidence="1">Cell envelope</location>
    </subcellularLocation>
</comment>
<dbReference type="STRING" id="634771.SAMN04488128_104316"/>
<evidence type="ECO:0000313" key="7">
    <source>
        <dbReference type="EMBL" id="SKA37623.1"/>
    </source>
</evidence>
<gene>
    <name evidence="7" type="ORF">SAMN04488128_104316</name>
</gene>
<keyword evidence="5" id="KW-0732">Signal</keyword>
<name>A0A1T4TB45_9BACT</name>
<dbReference type="AlphaFoldDB" id="A0A1T4TB45"/>
<evidence type="ECO:0000313" key="8">
    <source>
        <dbReference type="Proteomes" id="UP000190367"/>
    </source>
</evidence>
<dbReference type="Gene3D" id="3.40.30.10">
    <property type="entry name" value="Glutaredoxin"/>
    <property type="match status" value="1"/>
</dbReference>
<dbReference type="InterPro" id="IPR013766">
    <property type="entry name" value="Thioredoxin_domain"/>
</dbReference>
<keyword evidence="2" id="KW-0201">Cytochrome c-type biogenesis</keyword>
<accession>A0A1T4TB45</accession>
<evidence type="ECO:0000256" key="3">
    <source>
        <dbReference type="ARBA" id="ARBA00023157"/>
    </source>
</evidence>
<dbReference type="OrthoDB" id="743079at2"/>
<feature type="signal peptide" evidence="5">
    <location>
        <begin position="1"/>
        <end position="21"/>
    </location>
</feature>
<dbReference type="GO" id="GO:0016491">
    <property type="term" value="F:oxidoreductase activity"/>
    <property type="evidence" value="ECO:0007669"/>
    <property type="project" value="InterPro"/>
</dbReference>
<evidence type="ECO:0000256" key="1">
    <source>
        <dbReference type="ARBA" id="ARBA00004196"/>
    </source>
</evidence>
<dbReference type="GO" id="GO:0017004">
    <property type="term" value="P:cytochrome complex assembly"/>
    <property type="evidence" value="ECO:0007669"/>
    <property type="project" value="UniProtKB-KW"/>
</dbReference>
<dbReference type="SUPFAM" id="SSF52833">
    <property type="entry name" value="Thioredoxin-like"/>
    <property type="match status" value="1"/>
</dbReference>
<proteinExistence type="predicted"/>